<dbReference type="EMBL" id="JACRTE010000008">
    <property type="protein sequence ID" value="MBC8596781.1"/>
    <property type="molecule type" value="Genomic_DNA"/>
</dbReference>
<dbReference type="InterPro" id="IPR017871">
    <property type="entry name" value="ABC_transporter-like_CS"/>
</dbReference>
<accession>A0A926FBC0</accession>
<dbReference type="InterPro" id="IPR003439">
    <property type="entry name" value="ABC_transporter-like_ATP-bd"/>
</dbReference>
<evidence type="ECO:0000256" key="3">
    <source>
        <dbReference type="ARBA" id="ARBA00022840"/>
    </source>
</evidence>
<dbReference type="PROSITE" id="PS50893">
    <property type="entry name" value="ABC_TRANSPORTER_2"/>
    <property type="match status" value="1"/>
</dbReference>
<gene>
    <name evidence="5" type="ORF">H8706_07845</name>
</gene>
<dbReference type="Gene3D" id="3.40.50.300">
    <property type="entry name" value="P-loop containing nucleotide triphosphate hydrolases"/>
    <property type="match status" value="1"/>
</dbReference>
<dbReference type="GO" id="GO:0005524">
    <property type="term" value="F:ATP binding"/>
    <property type="evidence" value="ECO:0007669"/>
    <property type="project" value="UniProtKB-KW"/>
</dbReference>
<dbReference type="GO" id="GO:0022857">
    <property type="term" value="F:transmembrane transporter activity"/>
    <property type="evidence" value="ECO:0007669"/>
    <property type="project" value="TreeGrafter"/>
</dbReference>
<name>A0A926FBC0_9FIRM</name>
<dbReference type="InterPro" id="IPR015854">
    <property type="entry name" value="ABC_transpr_LolD-like"/>
</dbReference>
<organism evidence="5 6">
    <name type="scientific">Qingrenia yutianensis</name>
    <dbReference type="NCBI Taxonomy" id="2763676"/>
    <lineage>
        <taxon>Bacteria</taxon>
        <taxon>Bacillati</taxon>
        <taxon>Bacillota</taxon>
        <taxon>Clostridia</taxon>
        <taxon>Eubacteriales</taxon>
        <taxon>Oscillospiraceae</taxon>
        <taxon>Qingrenia</taxon>
    </lineage>
</organism>
<dbReference type="Proteomes" id="UP000647416">
    <property type="component" value="Unassembled WGS sequence"/>
</dbReference>
<dbReference type="InterPro" id="IPR027417">
    <property type="entry name" value="P-loop_NTPase"/>
</dbReference>
<dbReference type="RefSeq" id="WP_262432175.1">
    <property type="nucleotide sequence ID" value="NZ_JACRTE010000008.1"/>
</dbReference>
<dbReference type="AlphaFoldDB" id="A0A926FBC0"/>
<keyword evidence="3 5" id="KW-0067">ATP-binding</keyword>
<evidence type="ECO:0000313" key="5">
    <source>
        <dbReference type="EMBL" id="MBC8596781.1"/>
    </source>
</evidence>
<dbReference type="PROSITE" id="PS00211">
    <property type="entry name" value="ABC_TRANSPORTER_1"/>
    <property type="match status" value="1"/>
</dbReference>
<protein>
    <submittedName>
        <fullName evidence="5">ABC transporter ATP-binding protein</fullName>
    </submittedName>
</protein>
<evidence type="ECO:0000259" key="4">
    <source>
        <dbReference type="PROSITE" id="PS50893"/>
    </source>
</evidence>
<feature type="domain" description="ABC transporter" evidence="4">
    <location>
        <begin position="10"/>
        <end position="235"/>
    </location>
</feature>
<dbReference type="GO" id="GO:0005886">
    <property type="term" value="C:plasma membrane"/>
    <property type="evidence" value="ECO:0007669"/>
    <property type="project" value="TreeGrafter"/>
</dbReference>
<dbReference type="Pfam" id="PF00005">
    <property type="entry name" value="ABC_tran"/>
    <property type="match status" value="1"/>
</dbReference>
<keyword evidence="6" id="KW-1185">Reference proteome</keyword>
<dbReference type="InterPro" id="IPR003593">
    <property type="entry name" value="AAA+_ATPase"/>
</dbReference>
<keyword evidence="1" id="KW-0813">Transport</keyword>
<keyword evidence="2" id="KW-0547">Nucleotide-binding</keyword>
<sequence>MGKIINENIIQIKDLSATVKLNNGDTLVTVNNANMELKRGYSYAVTGKSGSGKTSLISIIGLLNRSYKGEYCYNGTSVSSLTDRQLSMLRANNIGFVFQNYSLIKHLRVWENIELPLLYAKKFLDKRQRKEMIQSLLKSVGLEEKENDYPSKLSGGEQQRVAIARALATSPEVILCDEPTGALDKKTGQQIIELLFQLVHERDIMLLFVTHDSDVANICNIIYEMDEGRIQCVKYDP</sequence>
<dbReference type="CDD" id="cd03255">
    <property type="entry name" value="ABC_MJ0796_LolCDE_FtsE"/>
    <property type="match status" value="1"/>
</dbReference>
<evidence type="ECO:0000256" key="2">
    <source>
        <dbReference type="ARBA" id="ARBA00022741"/>
    </source>
</evidence>
<evidence type="ECO:0000313" key="6">
    <source>
        <dbReference type="Proteomes" id="UP000647416"/>
    </source>
</evidence>
<proteinExistence type="predicted"/>
<dbReference type="PANTHER" id="PTHR24220:SF86">
    <property type="entry name" value="ABC TRANSPORTER ABCH.1"/>
    <property type="match status" value="1"/>
</dbReference>
<evidence type="ECO:0000256" key="1">
    <source>
        <dbReference type="ARBA" id="ARBA00022448"/>
    </source>
</evidence>
<comment type="caution">
    <text evidence="5">The sequence shown here is derived from an EMBL/GenBank/DDBJ whole genome shotgun (WGS) entry which is preliminary data.</text>
</comment>
<dbReference type="InterPro" id="IPR017911">
    <property type="entry name" value="MacB-like_ATP-bd"/>
</dbReference>
<reference evidence="5" key="1">
    <citation type="submission" date="2020-08" db="EMBL/GenBank/DDBJ databases">
        <title>Genome public.</title>
        <authorList>
            <person name="Liu C."/>
            <person name="Sun Q."/>
        </authorList>
    </citation>
    <scope>NUCLEOTIDE SEQUENCE</scope>
    <source>
        <strain evidence="5">NSJ-50</strain>
    </source>
</reference>
<dbReference type="SMART" id="SM00382">
    <property type="entry name" value="AAA"/>
    <property type="match status" value="1"/>
</dbReference>
<dbReference type="PANTHER" id="PTHR24220">
    <property type="entry name" value="IMPORT ATP-BINDING PROTEIN"/>
    <property type="match status" value="1"/>
</dbReference>
<dbReference type="SUPFAM" id="SSF52540">
    <property type="entry name" value="P-loop containing nucleoside triphosphate hydrolases"/>
    <property type="match status" value="1"/>
</dbReference>
<dbReference type="GO" id="GO:0016887">
    <property type="term" value="F:ATP hydrolysis activity"/>
    <property type="evidence" value="ECO:0007669"/>
    <property type="project" value="InterPro"/>
</dbReference>